<organism evidence="8 9">
    <name type="scientific">Phaeomoniella chlamydospora</name>
    <name type="common">Phaeoacremonium chlamydosporum</name>
    <dbReference type="NCBI Taxonomy" id="158046"/>
    <lineage>
        <taxon>Eukaryota</taxon>
        <taxon>Fungi</taxon>
        <taxon>Dikarya</taxon>
        <taxon>Ascomycota</taxon>
        <taxon>Pezizomycotina</taxon>
        <taxon>Eurotiomycetes</taxon>
        <taxon>Chaetothyriomycetidae</taxon>
        <taxon>Phaeomoniellales</taxon>
        <taxon>Phaeomoniellaceae</taxon>
        <taxon>Phaeomoniella</taxon>
    </lineage>
</organism>
<gene>
    <name evidence="8" type="ORF">UCRPC4_g03480</name>
</gene>
<protein>
    <submittedName>
        <fullName evidence="8">Putative nadh-ubiquinone oxidoreductase 12 kDa</fullName>
    </submittedName>
</protein>
<evidence type="ECO:0000256" key="3">
    <source>
        <dbReference type="ARBA" id="ARBA00022660"/>
    </source>
</evidence>
<accession>A0A0G2GDI5</accession>
<dbReference type="OrthoDB" id="10252718at2759"/>
<keyword evidence="8" id="KW-0830">Ubiquinone</keyword>
<evidence type="ECO:0000256" key="5">
    <source>
        <dbReference type="ARBA" id="ARBA00022982"/>
    </source>
</evidence>
<dbReference type="GO" id="GO:0005743">
    <property type="term" value="C:mitochondrial inner membrane"/>
    <property type="evidence" value="ECO:0007669"/>
    <property type="project" value="UniProtKB-SubCell"/>
</dbReference>
<keyword evidence="6" id="KW-0496">Mitochondrion</keyword>
<dbReference type="Proteomes" id="UP000053317">
    <property type="component" value="Unassembled WGS sequence"/>
</dbReference>
<name>A0A0G2GDI5_PHACM</name>
<keyword evidence="7" id="KW-0472">Membrane</keyword>
<evidence type="ECO:0000313" key="9">
    <source>
        <dbReference type="Proteomes" id="UP000053317"/>
    </source>
</evidence>
<reference evidence="8 9" key="2">
    <citation type="submission" date="2015-05" db="EMBL/GenBank/DDBJ databases">
        <authorList>
            <person name="Morales-Cruz A."/>
            <person name="Amrine K.C."/>
            <person name="Cantu D."/>
        </authorList>
    </citation>
    <scope>NUCLEOTIDE SEQUENCE [LARGE SCALE GENOMIC DNA]</scope>
    <source>
        <strain evidence="8">UCRPC4</strain>
    </source>
</reference>
<dbReference type="EMBL" id="LCWF01000082">
    <property type="protein sequence ID" value="KKY21713.1"/>
    <property type="molecule type" value="Genomic_DNA"/>
</dbReference>
<sequence>MPTAESAAYLAKKPTVPPTFQDVDFSNNEALVNARDAVVREQWVKIMMARLVREEMGKCYVREGNNHLEKCGRYRERYLQLLSEAKAQGFKGQEQNYTPGVDGPSASISSTYPRFGQHLGSKGTDLNV</sequence>
<keyword evidence="9" id="KW-1185">Reference proteome</keyword>
<evidence type="ECO:0000256" key="7">
    <source>
        <dbReference type="ARBA" id="ARBA00023136"/>
    </source>
</evidence>
<keyword evidence="5" id="KW-0249">Electron transport</keyword>
<dbReference type="PANTHER" id="PTHR13094">
    <property type="entry name" value="NADH-UBIQUINONE OXIDOREDUCTASE PDSW SUBUNIT"/>
    <property type="match status" value="1"/>
</dbReference>
<evidence type="ECO:0000256" key="1">
    <source>
        <dbReference type="ARBA" id="ARBA00004443"/>
    </source>
</evidence>
<keyword evidence="3" id="KW-0679">Respiratory chain</keyword>
<dbReference type="InterPro" id="IPR039993">
    <property type="entry name" value="NDUFB10"/>
</dbReference>
<proteinExistence type="predicted"/>
<evidence type="ECO:0000256" key="4">
    <source>
        <dbReference type="ARBA" id="ARBA00022792"/>
    </source>
</evidence>
<reference evidence="8 9" key="1">
    <citation type="submission" date="2015-05" db="EMBL/GenBank/DDBJ databases">
        <title>Distinctive expansion of gene families associated with plant cell wall degradation and secondary metabolism in the genomes of grapevine trunk pathogens.</title>
        <authorList>
            <person name="Lawrence D.P."/>
            <person name="Travadon R."/>
            <person name="Rolshausen P.E."/>
            <person name="Baumgartner K."/>
        </authorList>
    </citation>
    <scope>NUCLEOTIDE SEQUENCE [LARGE SCALE GENOMIC DNA]</scope>
    <source>
        <strain evidence="8">UCRPC4</strain>
    </source>
</reference>
<evidence type="ECO:0000256" key="6">
    <source>
        <dbReference type="ARBA" id="ARBA00023128"/>
    </source>
</evidence>
<dbReference type="AlphaFoldDB" id="A0A0G2GDI5"/>
<keyword evidence="2" id="KW-0813">Transport</keyword>
<evidence type="ECO:0000313" key="8">
    <source>
        <dbReference type="EMBL" id="KKY21713.1"/>
    </source>
</evidence>
<comment type="subcellular location">
    <subcellularLocation>
        <location evidence="1">Mitochondrion inner membrane</location>
        <topology evidence="1">Peripheral membrane protein</topology>
        <orientation evidence="1">Matrix side</orientation>
    </subcellularLocation>
</comment>
<keyword evidence="4" id="KW-0999">Mitochondrion inner membrane</keyword>
<dbReference type="PANTHER" id="PTHR13094:SF1">
    <property type="entry name" value="NADH DEHYDROGENASE [UBIQUINONE] 1 BETA SUBCOMPLEX SUBUNIT 10"/>
    <property type="match status" value="1"/>
</dbReference>
<evidence type="ECO:0000256" key="2">
    <source>
        <dbReference type="ARBA" id="ARBA00022448"/>
    </source>
</evidence>
<comment type="caution">
    <text evidence="8">The sequence shown here is derived from an EMBL/GenBank/DDBJ whole genome shotgun (WGS) entry which is preliminary data.</text>
</comment>